<dbReference type="EnsemblMetazoa" id="GAUT051128-RA">
    <property type="protein sequence ID" value="GAUT051128-PA"/>
    <property type="gene ID" value="GAUT051128"/>
</dbReference>
<evidence type="ECO:0000259" key="6">
    <source>
        <dbReference type="Pfam" id="PF01180"/>
    </source>
</evidence>
<dbReference type="GO" id="GO:0009220">
    <property type="term" value="P:pyrimidine ribonucleotide biosynthetic process"/>
    <property type="evidence" value="ECO:0007669"/>
    <property type="project" value="TreeGrafter"/>
</dbReference>
<evidence type="ECO:0000256" key="5">
    <source>
        <dbReference type="ARBA" id="ARBA00023002"/>
    </source>
</evidence>
<dbReference type="InterPro" id="IPR050074">
    <property type="entry name" value="DHO_dehydrogenase"/>
</dbReference>
<evidence type="ECO:0000313" key="8">
    <source>
        <dbReference type="Proteomes" id="UP000078200"/>
    </source>
</evidence>
<dbReference type="GO" id="GO:0006207">
    <property type="term" value="P:'de novo' pyrimidine nucleobase biosynthetic process"/>
    <property type="evidence" value="ECO:0007669"/>
    <property type="project" value="TreeGrafter"/>
</dbReference>
<keyword evidence="4" id="KW-0288">FMN</keyword>
<dbReference type="Pfam" id="PF01180">
    <property type="entry name" value="DHO_dh"/>
    <property type="match status" value="1"/>
</dbReference>
<keyword evidence="3" id="KW-0285">Flavoprotein</keyword>
<comment type="pathway">
    <text evidence="2">Pyrimidine metabolism; UMP biosynthesis via de novo pathway.</text>
</comment>
<dbReference type="GO" id="GO:0004152">
    <property type="term" value="F:dihydroorotate dehydrogenase activity"/>
    <property type="evidence" value="ECO:0007669"/>
    <property type="project" value="TreeGrafter"/>
</dbReference>
<keyword evidence="5" id="KW-0560">Oxidoreductase</keyword>
<sequence>MEHLHSYSRHTTTSMCGAIPIRAATIARYLKEQDIDDFRECFYSPARSSQITTLDELTLRGERKQVYFLYTLLCYSMESSMDMDEDSCHLQSHECMLIALKESVLEKSKVGQKHDRGMSEPQAGQPKTRAFRLVADEAITNRYGFNSEGHRVVYGRLKAVRESGQFSGILGVNLGKNKDSTSAKQNYVNEVQIFGPICGPNTPRLRDLQGKNDLEELLEAVIQARHQLSDASRSGRGRVRLASTVLCINIENRVIKNLVSIDNMGTILLSFMHHYTATKDRKNEMNIRIPSLGNRYFSVQTDLPKYEWP</sequence>
<organism evidence="7 8">
    <name type="scientific">Glossina austeni</name>
    <name type="common">Savannah tsetse fly</name>
    <dbReference type="NCBI Taxonomy" id="7395"/>
    <lineage>
        <taxon>Eukaryota</taxon>
        <taxon>Metazoa</taxon>
        <taxon>Ecdysozoa</taxon>
        <taxon>Arthropoda</taxon>
        <taxon>Hexapoda</taxon>
        <taxon>Insecta</taxon>
        <taxon>Pterygota</taxon>
        <taxon>Neoptera</taxon>
        <taxon>Endopterygota</taxon>
        <taxon>Diptera</taxon>
        <taxon>Brachycera</taxon>
        <taxon>Muscomorpha</taxon>
        <taxon>Hippoboscoidea</taxon>
        <taxon>Glossinidae</taxon>
        <taxon>Glossina</taxon>
    </lineage>
</organism>
<accession>A0A1A9VXV4</accession>
<reference evidence="7" key="1">
    <citation type="submission" date="2020-05" db="UniProtKB">
        <authorList>
            <consortium name="EnsemblMetazoa"/>
        </authorList>
    </citation>
    <scope>IDENTIFICATION</scope>
    <source>
        <strain evidence="7">TTRI</strain>
    </source>
</reference>
<dbReference type="InterPro" id="IPR013785">
    <property type="entry name" value="Aldolase_TIM"/>
</dbReference>
<dbReference type="GO" id="GO:0005743">
    <property type="term" value="C:mitochondrial inner membrane"/>
    <property type="evidence" value="ECO:0007669"/>
    <property type="project" value="TreeGrafter"/>
</dbReference>
<dbReference type="PANTHER" id="PTHR48109:SF4">
    <property type="entry name" value="DIHYDROOROTATE DEHYDROGENASE (QUINONE), MITOCHONDRIAL"/>
    <property type="match status" value="1"/>
</dbReference>
<protein>
    <recommendedName>
        <fullName evidence="6">Dihydroorotate dehydrogenase catalytic domain-containing protein</fullName>
    </recommendedName>
</protein>
<evidence type="ECO:0000256" key="3">
    <source>
        <dbReference type="ARBA" id="ARBA00022630"/>
    </source>
</evidence>
<dbReference type="Gene3D" id="3.20.20.70">
    <property type="entry name" value="Aldolase class I"/>
    <property type="match status" value="1"/>
</dbReference>
<dbReference type="PANTHER" id="PTHR48109">
    <property type="entry name" value="DIHYDROOROTATE DEHYDROGENASE (QUINONE), MITOCHONDRIAL-RELATED"/>
    <property type="match status" value="1"/>
</dbReference>
<keyword evidence="8" id="KW-1185">Reference proteome</keyword>
<dbReference type="VEuPathDB" id="VectorBase:GAUT051128"/>
<dbReference type="InterPro" id="IPR005720">
    <property type="entry name" value="Dihydroorotate_DH_cat"/>
</dbReference>
<dbReference type="STRING" id="7395.A0A1A9VXV4"/>
<evidence type="ECO:0000313" key="7">
    <source>
        <dbReference type="EnsemblMetazoa" id="GAUT051128-PA"/>
    </source>
</evidence>
<proteinExistence type="predicted"/>
<feature type="domain" description="Dihydroorotate dehydrogenase catalytic" evidence="6">
    <location>
        <begin position="120"/>
        <end position="227"/>
    </location>
</feature>
<dbReference type="AlphaFoldDB" id="A0A1A9VXV4"/>
<evidence type="ECO:0000256" key="4">
    <source>
        <dbReference type="ARBA" id="ARBA00022643"/>
    </source>
</evidence>
<evidence type="ECO:0000256" key="1">
    <source>
        <dbReference type="ARBA" id="ARBA00001917"/>
    </source>
</evidence>
<evidence type="ECO:0000256" key="2">
    <source>
        <dbReference type="ARBA" id="ARBA00004725"/>
    </source>
</evidence>
<dbReference type="SUPFAM" id="SSF51395">
    <property type="entry name" value="FMN-linked oxidoreductases"/>
    <property type="match status" value="1"/>
</dbReference>
<dbReference type="Proteomes" id="UP000078200">
    <property type="component" value="Unassembled WGS sequence"/>
</dbReference>
<comment type="cofactor">
    <cofactor evidence="1">
        <name>FMN</name>
        <dbReference type="ChEBI" id="CHEBI:58210"/>
    </cofactor>
</comment>
<name>A0A1A9VXV4_GLOAU</name>